<dbReference type="Pfam" id="PF00072">
    <property type="entry name" value="Response_reg"/>
    <property type="match status" value="1"/>
</dbReference>
<dbReference type="AlphaFoldDB" id="A0A1L9P0N4"/>
<evidence type="ECO:0000256" key="3">
    <source>
        <dbReference type="PROSITE-ProRule" id="PRU00169"/>
    </source>
</evidence>
<gene>
    <name evidence="5" type="primary">rcsC</name>
    <name evidence="5" type="ORF">PFRI_06390</name>
</gene>
<dbReference type="SUPFAM" id="SSF52172">
    <property type="entry name" value="CheY-like"/>
    <property type="match status" value="1"/>
</dbReference>
<sequence length="142" mass="15792">MDLTQKELTLSNKILVVEDDALSQFVIVEMCKELGFECLTADDGAEALDLIAQNATDIKLVLMDIHMPKVSGLDATGAIRSTSEDPPKNLPVIATTADSNWHDLQRCHEHGFQFHDASHEWAILNQHKVVRNYNASMPDNHA</sequence>
<dbReference type="EC" id="2.7.13.3" evidence="5"/>
<evidence type="ECO:0000256" key="1">
    <source>
        <dbReference type="ARBA" id="ARBA00022553"/>
    </source>
</evidence>
<keyword evidence="5" id="KW-0418">Kinase</keyword>
<dbReference type="CDD" id="cd17546">
    <property type="entry name" value="REC_hyHK_CKI1_RcsC-like"/>
    <property type="match status" value="1"/>
</dbReference>
<evidence type="ECO:0000256" key="2">
    <source>
        <dbReference type="ARBA" id="ARBA00023012"/>
    </source>
</evidence>
<feature type="modified residue" description="4-aspartylphosphate" evidence="3">
    <location>
        <position position="64"/>
    </location>
</feature>
<dbReference type="STRING" id="696762.PFRI_06390"/>
<dbReference type="Proteomes" id="UP000184514">
    <property type="component" value="Unassembled WGS sequence"/>
</dbReference>
<name>A0A1L9P0N4_9RHOB</name>
<dbReference type="SMART" id="SM00448">
    <property type="entry name" value="REC"/>
    <property type="match status" value="1"/>
</dbReference>
<dbReference type="InterPro" id="IPR011006">
    <property type="entry name" value="CheY-like_superfamily"/>
</dbReference>
<dbReference type="EMBL" id="MLCB01000057">
    <property type="protein sequence ID" value="OJI95099.1"/>
    <property type="molecule type" value="Genomic_DNA"/>
</dbReference>
<dbReference type="PROSITE" id="PS50110">
    <property type="entry name" value="RESPONSE_REGULATORY"/>
    <property type="match status" value="1"/>
</dbReference>
<dbReference type="Gene3D" id="3.40.50.2300">
    <property type="match status" value="1"/>
</dbReference>
<proteinExistence type="predicted"/>
<dbReference type="GO" id="GO:0004673">
    <property type="term" value="F:protein histidine kinase activity"/>
    <property type="evidence" value="ECO:0007669"/>
    <property type="project" value="UniProtKB-EC"/>
</dbReference>
<dbReference type="PANTHER" id="PTHR45339">
    <property type="entry name" value="HYBRID SIGNAL TRANSDUCTION HISTIDINE KINASE J"/>
    <property type="match status" value="1"/>
</dbReference>
<evidence type="ECO:0000313" key="5">
    <source>
        <dbReference type="EMBL" id="OJI95099.1"/>
    </source>
</evidence>
<evidence type="ECO:0000313" key="6">
    <source>
        <dbReference type="Proteomes" id="UP000184514"/>
    </source>
</evidence>
<dbReference type="OrthoDB" id="9801602at2"/>
<keyword evidence="2" id="KW-0902">Two-component regulatory system</keyword>
<reference evidence="5 6" key="1">
    <citation type="submission" date="2016-10" db="EMBL/GenBank/DDBJ databases">
        <title>Genome sequence of Planktotalea frisia SH6-1.</title>
        <authorList>
            <person name="Poehlein A."/>
            <person name="Bakenhus I."/>
            <person name="Voget S."/>
            <person name="Brinkhoff T."/>
            <person name="Simon M."/>
        </authorList>
    </citation>
    <scope>NUCLEOTIDE SEQUENCE [LARGE SCALE GENOMIC DNA]</scope>
    <source>
        <strain evidence="5 6">SH6-1</strain>
    </source>
</reference>
<dbReference type="PANTHER" id="PTHR45339:SF1">
    <property type="entry name" value="HYBRID SIGNAL TRANSDUCTION HISTIDINE KINASE J"/>
    <property type="match status" value="1"/>
</dbReference>
<accession>A0A1L9P0N4</accession>
<feature type="domain" description="Response regulatory" evidence="4">
    <location>
        <begin position="13"/>
        <end position="130"/>
    </location>
</feature>
<comment type="caution">
    <text evidence="5">The sequence shown here is derived from an EMBL/GenBank/DDBJ whole genome shotgun (WGS) entry which is preliminary data.</text>
</comment>
<protein>
    <submittedName>
        <fullName evidence="5">Sensor histidine kinase RcsC</fullName>
        <ecNumber evidence="5">2.7.13.3</ecNumber>
    </submittedName>
</protein>
<organism evidence="5 6">
    <name type="scientific">Planktotalea frisia</name>
    <dbReference type="NCBI Taxonomy" id="696762"/>
    <lineage>
        <taxon>Bacteria</taxon>
        <taxon>Pseudomonadati</taxon>
        <taxon>Pseudomonadota</taxon>
        <taxon>Alphaproteobacteria</taxon>
        <taxon>Rhodobacterales</taxon>
        <taxon>Paracoccaceae</taxon>
        <taxon>Planktotalea</taxon>
    </lineage>
</organism>
<evidence type="ECO:0000259" key="4">
    <source>
        <dbReference type="PROSITE" id="PS50110"/>
    </source>
</evidence>
<keyword evidence="5" id="KW-0808">Transferase</keyword>
<dbReference type="GO" id="GO:0000160">
    <property type="term" value="P:phosphorelay signal transduction system"/>
    <property type="evidence" value="ECO:0007669"/>
    <property type="project" value="UniProtKB-KW"/>
</dbReference>
<keyword evidence="1 3" id="KW-0597">Phosphoprotein</keyword>
<dbReference type="InterPro" id="IPR001789">
    <property type="entry name" value="Sig_transdc_resp-reg_receiver"/>
</dbReference>
<keyword evidence="6" id="KW-1185">Reference proteome</keyword>